<evidence type="ECO:0000313" key="3">
    <source>
        <dbReference type="Proteomes" id="UP000198680"/>
    </source>
</evidence>
<keyword evidence="3" id="KW-1185">Reference proteome</keyword>
<organism evidence="2 3">
    <name type="scientific">Geodermatophilus siccatus</name>
    <dbReference type="NCBI Taxonomy" id="1137991"/>
    <lineage>
        <taxon>Bacteria</taxon>
        <taxon>Bacillati</taxon>
        <taxon>Actinomycetota</taxon>
        <taxon>Actinomycetes</taxon>
        <taxon>Geodermatophilales</taxon>
        <taxon>Geodermatophilaceae</taxon>
        <taxon>Geodermatophilus</taxon>
    </lineage>
</organism>
<dbReference type="Proteomes" id="UP000198680">
    <property type="component" value="Unassembled WGS sequence"/>
</dbReference>
<name>A0A1G9PW64_9ACTN</name>
<dbReference type="AlphaFoldDB" id="A0A1G9PW64"/>
<dbReference type="STRING" id="1137991.SAMN05660642_01393"/>
<gene>
    <name evidence="2" type="ORF">SAMN05660642_01393</name>
</gene>
<feature type="region of interest" description="Disordered" evidence="1">
    <location>
        <begin position="1"/>
        <end position="27"/>
    </location>
</feature>
<dbReference type="RefSeq" id="WP_245700192.1">
    <property type="nucleotide sequence ID" value="NZ_FNHE01000003.1"/>
</dbReference>
<reference evidence="3" key="1">
    <citation type="submission" date="2016-10" db="EMBL/GenBank/DDBJ databases">
        <authorList>
            <person name="Varghese N."/>
            <person name="Submissions S."/>
        </authorList>
    </citation>
    <scope>NUCLEOTIDE SEQUENCE [LARGE SCALE GENOMIC DNA]</scope>
    <source>
        <strain evidence="3">DSM 45419</strain>
    </source>
</reference>
<evidence type="ECO:0000256" key="1">
    <source>
        <dbReference type="SAM" id="MobiDB-lite"/>
    </source>
</evidence>
<feature type="region of interest" description="Disordered" evidence="1">
    <location>
        <begin position="41"/>
        <end position="83"/>
    </location>
</feature>
<sequence>MNCIGPTARSWTESPSRRPPSVSRISAVPFPSSGIPMIRGVDRPSVCSTAPAKRPWLDSTRPMAATSDQLTPQSAGAAAAAES</sequence>
<dbReference type="EMBL" id="FNHE01000003">
    <property type="protein sequence ID" value="SDM03016.1"/>
    <property type="molecule type" value="Genomic_DNA"/>
</dbReference>
<accession>A0A1G9PW64</accession>
<protein>
    <submittedName>
        <fullName evidence="2">Uncharacterized protein</fullName>
    </submittedName>
</protein>
<evidence type="ECO:0000313" key="2">
    <source>
        <dbReference type="EMBL" id="SDM03016.1"/>
    </source>
</evidence>
<proteinExistence type="predicted"/>